<protein>
    <recommendedName>
        <fullName evidence="1">Peptidase S74 domain-containing protein</fullName>
    </recommendedName>
</protein>
<name>A0A1L3ZS48_9SPHN</name>
<gene>
    <name evidence="2" type="ORF">BSL82_03345</name>
</gene>
<keyword evidence="3" id="KW-1185">Reference proteome</keyword>
<sequence>MSNSFYQLIGSSDDFFVNTAGDLGLGGSPAARLHVQKLEQADVAIKITNETTGHDTTDGLNLEVLQNGSGRLWQLEASSLIFGTDDTARLTIGASGTVTVDTDLSVAGDIDATGDADITGNTTVGGTLDVTGDSTLTNLSLSGTLGVTGATTLGTAEITTADINGGTIDNTNIGATTPGTGAFSTLSATGQITSTLSTGTAPLAVSSTTKVTNLNADLLDGADWASPQNIGTTTPGSGAFTTLTATGNVTFDTSTLVVDAANDRVGIGIATPATRFEVKAAGADTWAQKWLNSSGVQIGGLYQTTAGNGLFDMLSSGVTTVRLNSESGVSTTLDVQCDGSILAGVTSSLSGTRHNFANASDRQLVVRCTGTTAGKFWIFGHSTDASFTIANQGGAGVTLADGATSWASASDERLKKNIASITGAVAKVAALRAVTFHWNAQADAEPKTPGVIAQDVLAVLPEAVVQQVTDDFPEGLLSVKYSELVPLLVAAVQELSARVEALETP</sequence>
<reference evidence="3" key="1">
    <citation type="submission" date="2016-11" db="EMBL/GenBank/DDBJ databases">
        <title>Complete Genome Sequence of alachlor-degrading Sphingomonas sp. strain JJ-A5.</title>
        <authorList>
            <person name="Lee H."/>
            <person name="Ka J.-O."/>
        </authorList>
    </citation>
    <scope>NUCLEOTIDE SEQUENCE [LARGE SCALE GENOMIC DNA]</scope>
    <source>
        <strain evidence="3">JJ-A5</strain>
    </source>
</reference>
<dbReference type="InterPro" id="IPR036388">
    <property type="entry name" value="WH-like_DNA-bd_sf"/>
</dbReference>
<dbReference type="Proteomes" id="UP000182063">
    <property type="component" value="Chromosome"/>
</dbReference>
<dbReference type="KEGG" id="sphj:BSL82_03345"/>
<dbReference type="Gene3D" id="1.10.10.10">
    <property type="entry name" value="Winged helix-like DNA-binding domain superfamily/Winged helix DNA-binding domain"/>
    <property type="match status" value="1"/>
</dbReference>
<evidence type="ECO:0000259" key="1">
    <source>
        <dbReference type="PROSITE" id="PS51688"/>
    </source>
</evidence>
<dbReference type="EMBL" id="CP018221">
    <property type="protein sequence ID" value="API58452.1"/>
    <property type="molecule type" value="Genomic_DNA"/>
</dbReference>
<organism evidence="2 3">
    <name type="scientific">Tardibacter chloracetimidivorans</name>
    <dbReference type="NCBI Taxonomy" id="1921510"/>
    <lineage>
        <taxon>Bacteria</taxon>
        <taxon>Pseudomonadati</taxon>
        <taxon>Pseudomonadota</taxon>
        <taxon>Alphaproteobacteria</taxon>
        <taxon>Sphingomonadales</taxon>
        <taxon>Sphingomonadaceae</taxon>
        <taxon>Tardibacter</taxon>
    </lineage>
</organism>
<dbReference type="InterPro" id="IPR030392">
    <property type="entry name" value="S74_ICA"/>
</dbReference>
<dbReference type="AlphaFoldDB" id="A0A1L3ZS48"/>
<evidence type="ECO:0000313" key="2">
    <source>
        <dbReference type="EMBL" id="API58452.1"/>
    </source>
</evidence>
<dbReference type="STRING" id="1921510.BSL82_03345"/>
<proteinExistence type="predicted"/>
<feature type="domain" description="Peptidase S74" evidence="1">
    <location>
        <begin position="410"/>
        <end position="505"/>
    </location>
</feature>
<dbReference type="PROSITE" id="PS51688">
    <property type="entry name" value="ICA"/>
    <property type="match status" value="1"/>
</dbReference>
<accession>A0A1L3ZS48</accession>
<evidence type="ECO:0000313" key="3">
    <source>
        <dbReference type="Proteomes" id="UP000182063"/>
    </source>
</evidence>
<dbReference type="Pfam" id="PF13884">
    <property type="entry name" value="Peptidase_S74"/>
    <property type="match status" value="1"/>
</dbReference>